<dbReference type="RefSeq" id="WP_122190409.1">
    <property type="nucleotide sequence ID" value="NZ_RFFH01000012.1"/>
</dbReference>
<accession>A0A3M2KZ34</accession>
<dbReference type="Pfam" id="PF23275">
    <property type="entry name" value="TPR_23"/>
    <property type="match status" value="1"/>
</dbReference>
<gene>
    <name evidence="2" type="ORF">EBN03_24190</name>
</gene>
<dbReference type="AlphaFoldDB" id="A0A3M2KZ34"/>
<dbReference type="InterPro" id="IPR036689">
    <property type="entry name" value="ESAT-6-like_sf"/>
</dbReference>
<evidence type="ECO:0000259" key="1">
    <source>
        <dbReference type="Pfam" id="PF23275"/>
    </source>
</evidence>
<dbReference type="OrthoDB" id="4760328at2"/>
<comment type="caution">
    <text evidence="2">The sequence shown here is derived from an EMBL/GenBank/DDBJ whole genome shotgun (WGS) entry which is preliminary data.</text>
</comment>
<proteinExistence type="predicted"/>
<evidence type="ECO:0000313" key="3">
    <source>
        <dbReference type="Proteomes" id="UP000279275"/>
    </source>
</evidence>
<reference evidence="2 3" key="1">
    <citation type="submission" date="2018-10" db="EMBL/GenBank/DDBJ databases">
        <title>Isolation from cow dung.</title>
        <authorList>
            <person name="Ling L."/>
        </authorList>
    </citation>
    <scope>NUCLEOTIDE SEQUENCE [LARGE SCALE GENOMIC DNA]</scope>
    <source>
        <strain evidence="2 3">NEAU-LL90</strain>
    </source>
</reference>
<organism evidence="2 3">
    <name type="scientific">Nocardia stercoris</name>
    <dbReference type="NCBI Taxonomy" id="2483361"/>
    <lineage>
        <taxon>Bacteria</taxon>
        <taxon>Bacillati</taxon>
        <taxon>Actinomycetota</taxon>
        <taxon>Actinomycetes</taxon>
        <taxon>Mycobacteriales</taxon>
        <taxon>Nocardiaceae</taxon>
        <taxon>Nocardia</taxon>
    </lineage>
</organism>
<dbReference type="InterPro" id="IPR057037">
    <property type="entry name" value="TPR_rep_actino"/>
</dbReference>
<name>A0A3M2KZ34_9NOCA</name>
<keyword evidence="3" id="KW-1185">Reference proteome</keyword>
<dbReference type="EMBL" id="RFFH01000012">
    <property type="protein sequence ID" value="RMI29896.1"/>
    <property type="molecule type" value="Genomic_DNA"/>
</dbReference>
<sequence length="773" mass="82197">MPTRKQVEQWDFSKLDQLAQHLVSAGGDLEAQLGRMVTQFSDTTWTGVAHDAACDRFTQENDDDRRLGADIKDLGTAVTAASSGLANEVRVLMGKVADAEHDKDPYPLTVSDKWEVQATFSASHPTEAQIKSAQDQINRHQGLINAAYTSLALAIVVQTKGINDAAAKIVARGELIARGIDDTHLSDADISKYGMNDDPAGTAAQDVKALEDGTATPEQIARLQAQSTLTPDELESIKDGKPANITPAQFQYLQGVMQAENGMSPKEIADLGSKLSPGDATTVQSSMSNAMQIMSNPKITADGGLTGGMPQLPKNVQDILKNSKPLMDANDGTQRNALGDIAQRGDSALRQGTDFDRGLLKQGSILADSNSWLADSDGAIANKLLDAASGDHQADSDFISGHGMDSTLGTGEKWGKDHMMAVLSHQWTPEQHGAQTMFSWIGPDASSTDDNVSKLAGQTSNSLAQFLSDNSDNLAKNLPGHDGQSLGAVNPALTQTLASTMVPYLGNFVGADPHMLINQTTGGLQHPDDLSKMFAVLDSDPAAAKSLNAAGAEWNDYFAYQAGMDPPSAPSIGIHSGQLSAAMGQGLNQQLQDLTAQQQWKYTEQYNHSTEMSDITAAWPAALPGVGTILGPLSATADSIYKADLTPPGDPTHPLPPDKTASALQSQVQTMIQPDAMRMDWNYTNGYATHDQDILSRFNITDSSGNTQNLLQNWNIATQTPDPGMKSNADIFIDEANNAGIPGLSNYNSFFQYGMTIPIGTTHGSQPAPGAPR</sequence>
<dbReference type="SUPFAM" id="SSF140453">
    <property type="entry name" value="EsxAB dimer-like"/>
    <property type="match status" value="1"/>
</dbReference>
<feature type="domain" description="TPR repeat" evidence="1">
    <location>
        <begin position="225"/>
        <end position="440"/>
    </location>
</feature>
<dbReference type="Proteomes" id="UP000279275">
    <property type="component" value="Unassembled WGS sequence"/>
</dbReference>
<protein>
    <recommendedName>
        <fullName evidence="1">TPR repeat domain-containing protein</fullName>
    </recommendedName>
</protein>
<evidence type="ECO:0000313" key="2">
    <source>
        <dbReference type="EMBL" id="RMI29896.1"/>
    </source>
</evidence>